<evidence type="ECO:0000256" key="1">
    <source>
        <dbReference type="ARBA" id="ARBA00022722"/>
    </source>
</evidence>
<keyword evidence="8" id="KW-1185">Reference proteome</keyword>
<gene>
    <name evidence="7" type="ORF">ACFODO_13170</name>
</gene>
<evidence type="ECO:0000256" key="4">
    <source>
        <dbReference type="ARBA" id="ARBA00040194"/>
    </source>
</evidence>
<dbReference type="InterPro" id="IPR003615">
    <property type="entry name" value="HNH_nuc"/>
</dbReference>
<organism evidence="7 8">
    <name type="scientific">Acinetobacter sichuanensis</name>
    <dbReference type="NCBI Taxonomy" id="2136183"/>
    <lineage>
        <taxon>Bacteria</taxon>
        <taxon>Pseudomonadati</taxon>
        <taxon>Pseudomonadota</taxon>
        <taxon>Gammaproteobacteria</taxon>
        <taxon>Moraxellales</taxon>
        <taxon>Moraxellaceae</taxon>
        <taxon>Acinetobacter</taxon>
    </lineage>
</organism>
<keyword evidence="1" id="KW-0540">Nuclease</keyword>
<evidence type="ECO:0000313" key="7">
    <source>
        <dbReference type="EMBL" id="MFC2996203.1"/>
    </source>
</evidence>
<reference evidence="8" key="1">
    <citation type="journal article" date="2019" name="Int. J. Syst. Evol. Microbiol.">
        <title>The Global Catalogue of Microorganisms (GCM) 10K type strain sequencing project: providing services to taxonomists for standard genome sequencing and annotation.</title>
        <authorList>
            <consortium name="The Broad Institute Genomics Platform"/>
            <consortium name="The Broad Institute Genome Sequencing Center for Infectious Disease"/>
            <person name="Wu L."/>
            <person name="Ma J."/>
        </authorList>
    </citation>
    <scope>NUCLEOTIDE SEQUENCE [LARGE SCALE GENOMIC DNA]</scope>
    <source>
        <strain evidence="8">KCTC 62575</strain>
    </source>
</reference>
<comment type="caution">
    <text evidence="7">The sequence shown here is derived from an EMBL/GenBank/DDBJ whole genome shotgun (WGS) entry which is preliminary data.</text>
</comment>
<feature type="region of interest" description="Disordered" evidence="5">
    <location>
        <begin position="1"/>
        <end position="32"/>
    </location>
</feature>
<evidence type="ECO:0000256" key="3">
    <source>
        <dbReference type="ARBA" id="ARBA00038412"/>
    </source>
</evidence>
<dbReference type="InterPro" id="IPR002711">
    <property type="entry name" value="HNH"/>
</dbReference>
<dbReference type="Pfam" id="PF01844">
    <property type="entry name" value="HNH"/>
    <property type="match status" value="1"/>
</dbReference>
<dbReference type="PANTHER" id="PTHR41286:SF1">
    <property type="entry name" value="HNH NUCLEASE YAJD-RELATED"/>
    <property type="match status" value="1"/>
</dbReference>
<comment type="similarity">
    <text evidence="3">Belongs to the HNH nuclease family.</text>
</comment>
<feature type="compositionally biased region" description="Polar residues" evidence="5">
    <location>
        <begin position="20"/>
        <end position="32"/>
    </location>
</feature>
<evidence type="ECO:0000256" key="2">
    <source>
        <dbReference type="ARBA" id="ARBA00022801"/>
    </source>
</evidence>
<proteinExistence type="inferred from homology"/>
<dbReference type="RefSeq" id="WP_378227453.1">
    <property type="nucleotide sequence ID" value="NZ_JBHRSF010000056.1"/>
</dbReference>
<name>A0ABV7BHI6_9GAMM</name>
<evidence type="ECO:0000256" key="5">
    <source>
        <dbReference type="SAM" id="MobiDB-lite"/>
    </source>
</evidence>
<accession>A0ABV7BHI6</accession>
<evidence type="ECO:0000259" key="6">
    <source>
        <dbReference type="SMART" id="SM00507"/>
    </source>
</evidence>
<dbReference type="Proteomes" id="UP001595455">
    <property type="component" value="Unassembled WGS sequence"/>
</dbReference>
<feature type="domain" description="HNH nuclease" evidence="6">
    <location>
        <begin position="38"/>
        <end position="96"/>
    </location>
</feature>
<keyword evidence="7" id="KW-0255">Endonuclease</keyword>
<dbReference type="GO" id="GO:0004519">
    <property type="term" value="F:endonuclease activity"/>
    <property type="evidence" value="ECO:0007669"/>
    <property type="project" value="UniProtKB-KW"/>
</dbReference>
<sequence length="107" mass="12577">MKLQRLKPRLQVQKKPEQKTVGNWRSGKSSTQRGYGYKWQKFRLKFLQLNPLCVYCQRKGLTVEATVVDHITPHRGDMVLFWKNGNHQSLCQSCHSSVKQSEENQIF</sequence>
<keyword evidence="2" id="KW-0378">Hydrolase</keyword>
<dbReference type="EMBL" id="JBHRSF010000056">
    <property type="protein sequence ID" value="MFC2996203.1"/>
    <property type="molecule type" value="Genomic_DNA"/>
</dbReference>
<dbReference type="CDD" id="cd00085">
    <property type="entry name" value="HNHc"/>
    <property type="match status" value="1"/>
</dbReference>
<dbReference type="PANTHER" id="PTHR41286">
    <property type="entry name" value="HNH NUCLEASE YAJD-RELATED"/>
    <property type="match status" value="1"/>
</dbReference>
<dbReference type="Gene3D" id="1.10.30.50">
    <property type="match status" value="1"/>
</dbReference>
<protein>
    <recommendedName>
        <fullName evidence="4">Putative HNH nuclease YajD</fullName>
    </recommendedName>
</protein>
<dbReference type="SMART" id="SM00507">
    <property type="entry name" value="HNHc"/>
    <property type="match status" value="1"/>
</dbReference>
<evidence type="ECO:0000313" key="8">
    <source>
        <dbReference type="Proteomes" id="UP001595455"/>
    </source>
</evidence>